<evidence type="ECO:0000256" key="6">
    <source>
        <dbReference type="RuleBase" id="RU000481"/>
    </source>
</evidence>
<evidence type="ECO:0000256" key="1">
    <source>
        <dbReference type="ARBA" id="ARBA00001933"/>
    </source>
</evidence>
<comment type="cofactor">
    <cofactor evidence="1 6">
        <name>pyridoxal 5'-phosphate</name>
        <dbReference type="ChEBI" id="CHEBI:597326"/>
    </cofactor>
</comment>
<feature type="domain" description="Aminotransferase class I/classII large" evidence="7">
    <location>
        <begin position="36"/>
        <end position="392"/>
    </location>
</feature>
<dbReference type="Pfam" id="PF00155">
    <property type="entry name" value="Aminotran_1_2"/>
    <property type="match status" value="1"/>
</dbReference>
<proteinExistence type="inferred from homology"/>
<dbReference type="EC" id="2.6.1.-" evidence="6"/>
<dbReference type="CDD" id="cd00609">
    <property type="entry name" value="AAT_like"/>
    <property type="match status" value="1"/>
</dbReference>
<evidence type="ECO:0000256" key="4">
    <source>
        <dbReference type="ARBA" id="ARBA00022679"/>
    </source>
</evidence>
<comment type="caution">
    <text evidence="8">The sequence shown here is derived from an EMBL/GenBank/DDBJ whole genome shotgun (WGS) entry which is preliminary data.</text>
</comment>
<evidence type="ECO:0000256" key="2">
    <source>
        <dbReference type="ARBA" id="ARBA00007441"/>
    </source>
</evidence>
<dbReference type="PANTHER" id="PTHR46383">
    <property type="entry name" value="ASPARTATE AMINOTRANSFERASE"/>
    <property type="match status" value="1"/>
</dbReference>
<dbReference type="Proteomes" id="UP000313645">
    <property type="component" value="Unassembled WGS sequence"/>
</dbReference>
<dbReference type="SUPFAM" id="SSF53383">
    <property type="entry name" value="PLP-dependent transferases"/>
    <property type="match status" value="1"/>
</dbReference>
<reference evidence="8 9" key="1">
    <citation type="submission" date="2019-02" db="EMBL/GenBank/DDBJ databases">
        <title>Marinobacter halodurans sp. nov., a marine bacterium isolated from sea tidal flat.</title>
        <authorList>
            <person name="Yoo Y."/>
            <person name="Lee D.W."/>
            <person name="Kim B.S."/>
            <person name="Kim J.-J."/>
        </authorList>
    </citation>
    <scope>NUCLEOTIDE SEQUENCE [LARGE SCALE GENOMIC DNA]</scope>
    <source>
        <strain evidence="8 9">YJ-S3-2</strain>
    </source>
</reference>
<keyword evidence="4 6" id="KW-0808">Transferase</keyword>
<keyword evidence="5" id="KW-0663">Pyridoxal phosphate</keyword>
<dbReference type="PANTHER" id="PTHR46383:SF1">
    <property type="entry name" value="ASPARTATE AMINOTRANSFERASE"/>
    <property type="match status" value="1"/>
</dbReference>
<accession>A0ABY1ZKD0</accession>
<gene>
    <name evidence="8" type="ORF">EZI54_11100</name>
</gene>
<dbReference type="RefSeq" id="WP_131481955.1">
    <property type="nucleotide sequence ID" value="NZ_SJDL01000015.1"/>
</dbReference>
<evidence type="ECO:0000256" key="5">
    <source>
        <dbReference type="ARBA" id="ARBA00022898"/>
    </source>
</evidence>
<evidence type="ECO:0000259" key="7">
    <source>
        <dbReference type="Pfam" id="PF00155"/>
    </source>
</evidence>
<evidence type="ECO:0000256" key="3">
    <source>
        <dbReference type="ARBA" id="ARBA00022576"/>
    </source>
</evidence>
<protein>
    <recommendedName>
        <fullName evidence="6">Aminotransferase</fullName>
        <ecNumber evidence="6">2.6.1.-</ecNumber>
    </recommendedName>
</protein>
<evidence type="ECO:0000313" key="9">
    <source>
        <dbReference type="Proteomes" id="UP000313645"/>
    </source>
</evidence>
<dbReference type="InterPro" id="IPR050596">
    <property type="entry name" value="AspAT/PAT-like"/>
</dbReference>
<dbReference type="InterPro" id="IPR015424">
    <property type="entry name" value="PyrdxlP-dep_Trfase"/>
</dbReference>
<dbReference type="InterPro" id="IPR004838">
    <property type="entry name" value="NHTrfase_class1_PyrdxlP-BS"/>
</dbReference>
<name>A0ABY1ZKD0_9GAMM</name>
<sequence>MQQTTHHFARRVNDLSESAIFRIGARAKALADEGHDIVRLDAGEPDFNTPQWIIDAAKQALDDGFTRYTEIGGLPQLKEAIQHKLESQNQLHYRLEQIMHTCGAKQGLFNACMSLLGPGDEIVIPTPRWGTYPAIADIAAAKTVNATTRYEDGFVLTPETLDHALSSRTRVLILNSPNNPTGQVYSREELAALGNVLLEYPDVIVLSDDIYEHLRFTNQPYANILNVCPSLKNRTVVINGVSKAYAMTGWRVGFAAGPEDIINEMQKLQGQTNSHTAAVSQVAATAALNGGLDEVTTMSQVFAERARQVAEGLKPVERIKCLPAQGSFYCLPDFSPIIESLPDVDDDRELADWLLDKLGIAMVPGSAFNAPGHMRLSFAASDKTLQKGLDRLQKTFA</sequence>
<dbReference type="Gene3D" id="3.90.1150.10">
    <property type="entry name" value="Aspartate Aminotransferase, domain 1"/>
    <property type="match status" value="1"/>
</dbReference>
<keyword evidence="9" id="KW-1185">Reference proteome</keyword>
<dbReference type="GO" id="GO:0008483">
    <property type="term" value="F:transaminase activity"/>
    <property type="evidence" value="ECO:0007669"/>
    <property type="project" value="UniProtKB-KW"/>
</dbReference>
<evidence type="ECO:0000313" key="8">
    <source>
        <dbReference type="EMBL" id="TBW55710.1"/>
    </source>
</evidence>
<dbReference type="Gene3D" id="3.40.640.10">
    <property type="entry name" value="Type I PLP-dependent aspartate aminotransferase-like (Major domain)"/>
    <property type="match status" value="1"/>
</dbReference>
<dbReference type="InterPro" id="IPR004839">
    <property type="entry name" value="Aminotransferase_I/II_large"/>
</dbReference>
<comment type="similarity">
    <text evidence="2 6">Belongs to the class-I pyridoxal-phosphate-dependent aminotransferase family.</text>
</comment>
<organism evidence="8 9">
    <name type="scientific">Marinobacter halodurans</name>
    <dbReference type="NCBI Taxonomy" id="2528979"/>
    <lineage>
        <taxon>Bacteria</taxon>
        <taxon>Pseudomonadati</taxon>
        <taxon>Pseudomonadota</taxon>
        <taxon>Gammaproteobacteria</taxon>
        <taxon>Pseudomonadales</taxon>
        <taxon>Marinobacteraceae</taxon>
        <taxon>Marinobacter</taxon>
    </lineage>
</organism>
<dbReference type="InterPro" id="IPR015421">
    <property type="entry name" value="PyrdxlP-dep_Trfase_major"/>
</dbReference>
<dbReference type="PROSITE" id="PS00105">
    <property type="entry name" value="AA_TRANSFER_CLASS_1"/>
    <property type="match status" value="1"/>
</dbReference>
<dbReference type="EMBL" id="SJDL01000015">
    <property type="protein sequence ID" value="TBW55710.1"/>
    <property type="molecule type" value="Genomic_DNA"/>
</dbReference>
<dbReference type="InterPro" id="IPR015422">
    <property type="entry name" value="PyrdxlP-dep_Trfase_small"/>
</dbReference>
<keyword evidence="3 6" id="KW-0032">Aminotransferase</keyword>